<dbReference type="PANTHER" id="PTHR40394:SF2">
    <property type="entry name" value="QUINOL:CYTOCHROME C OXIDOREDUCTASE MEMBRANE PROTEIN"/>
    <property type="match status" value="1"/>
</dbReference>
<dbReference type="EMBL" id="UINC01001004">
    <property type="protein sequence ID" value="SUZ67131.1"/>
    <property type="molecule type" value="Genomic_DNA"/>
</dbReference>
<keyword evidence="1" id="KW-0349">Heme</keyword>
<protein>
    <recommendedName>
        <fullName evidence="4">Cytochrome c domain-containing protein</fullName>
    </recommendedName>
</protein>
<evidence type="ECO:0000256" key="2">
    <source>
        <dbReference type="ARBA" id="ARBA00022723"/>
    </source>
</evidence>
<dbReference type="AlphaFoldDB" id="A0A381PJE6"/>
<feature type="domain" description="Cytochrome c" evidence="4">
    <location>
        <begin position="62"/>
        <end position="148"/>
    </location>
</feature>
<name>A0A381PJE6_9ZZZZ</name>
<gene>
    <name evidence="5" type="ORF">METZ01_LOCUS19985</name>
</gene>
<dbReference type="InterPro" id="IPR036909">
    <property type="entry name" value="Cyt_c-like_dom_sf"/>
</dbReference>
<accession>A0A381PJE6</accession>
<keyword evidence="3" id="KW-0408">Iron</keyword>
<dbReference type="GO" id="GO:0020037">
    <property type="term" value="F:heme binding"/>
    <property type="evidence" value="ECO:0007669"/>
    <property type="project" value="InterPro"/>
</dbReference>
<evidence type="ECO:0000256" key="3">
    <source>
        <dbReference type="ARBA" id="ARBA00023004"/>
    </source>
</evidence>
<sequence>MDNQQKYRSLEESYFFEDGSTMRKPIEGTVAVGAYNENSSFISGKNKDGSYVANNQIDLTRDVLDRGQDRYNIYCAPCHSQVGDGKGIVTQYDYPVIPGNFHDDRIRNQADGEMFNTITHGLRSMPAYGYQLKTEDVWAVVHYVRVLQRSQNASFDDLPDIEKEKMKKE</sequence>
<dbReference type="SUPFAM" id="SSF46626">
    <property type="entry name" value="Cytochrome c"/>
    <property type="match status" value="1"/>
</dbReference>
<evidence type="ECO:0000259" key="4">
    <source>
        <dbReference type="PROSITE" id="PS51007"/>
    </source>
</evidence>
<dbReference type="PANTHER" id="PTHR40394">
    <property type="entry name" value="LIPOPROTEIN-RELATED"/>
    <property type="match status" value="1"/>
</dbReference>
<evidence type="ECO:0000256" key="1">
    <source>
        <dbReference type="ARBA" id="ARBA00022617"/>
    </source>
</evidence>
<dbReference type="GO" id="GO:0009055">
    <property type="term" value="F:electron transfer activity"/>
    <property type="evidence" value="ECO:0007669"/>
    <property type="project" value="InterPro"/>
</dbReference>
<dbReference type="GO" id="GO:0046872">
    <property type="term" value="F:metal ion binding"/>
    <property type="evidence" value="ECO:0007669"/>
    <property type="project" value="UniProtKB-KW"/>
</dbReference>
<dbReference type="InterPro" id="IPR009056">
    <property type="entry name" value="Cyt_c-like_dom"/>
</dbReference>
<keyword evidence="2" id="KW-0479">Metal-binding</keyword>
<organism evidence="5">
    <name type="scientific">marine metagenome</name>
    <dbReference type="NCBI Taxonomy" id="408172"/>
    <lineage>
        <taxon>unclassified sequences</taxon>
        <taxon>metagenomes</taxon>
        <taxon>ecological metagenomes</taxon>
    </lineage>
</organism>
<dbReference type="Gene3D" id="1.10.760.10">
    <property type="entry name" value="Cytochrome c-like domain"/>
    <property type="match status" value="1"/>
</dbReference>
<evidence type="ECO:0000313" key="5">
    <source>
        <dbReference type="EMBL" id="SUZ67131.1"/>
    </source>
</evidence>
<dbReference type="Pfam" id="PF13442">
    <property type="entry name" value="Cytochrome_CBB3"/>
    <property type="match status" value="1"/>
</dbReference>
<dbReference type="PROSITE" id="PS51007">
    <property type="entry name" value="CYTC"/>
    <property type="match status" value="1"/>
</dbReference>
<proteinExistence type="predicted"/>
<reference evidence="5" key="1">
    <citation type="submission" date="2018-05" db="EMBL/GenBank/DDBJ databases">
        <authorList>
            <person name="Lanie J.A."/>
            <person name="Ng W.-L."/>
            <person name="Kazmierczak K.M."/>
            <person name="Andrzejewski T.M."/>
            <person name="Davidsen T.M."/>
            <person name="Wayne K.J."/>
            <person name="Tettelin H."/>
            <person name="Glass J.I."/>
            <person name="Rusch D."/>
            <person name="Podicherti R."/>
            <person name="Tsui H.-C.T."/>
            <person name="Winkler M.E."/>
        </authorList>
    </citation>
    <scope>NUCLEOTIDE SEQUENCE</scope>
</reference>